<gene>
    <name evidence="1" type="ORF">PGLA1383_LOCUS4859</name>
</gene>
<dbReference type="EMBL" id="CAJNNV010001846">
    <property type="protein sequence ID" value="CAE8585963.1"/>
    <property type="molecule type" value="Genomic_DNA"/>
</dbReference>
<dbReference type="Proteomes" id="UP000654075">
    <property type="component" value="Unassembled WGS sequence"/>
</dbReference>
<comment type="caution">
    <text evidence="1">The sequence shown here is derived from an EMBL/GenBank/DDBJ whole genome shotgun (WGS) entry which is preliminary data.</text>
</comment>
<accession>A0A813DKC7</accession>
<evidence type="ECO:0000313" key="2">
    <source>
        <dbReference type="Proteomes" id="UP000654075"/>
    </source>
</evidence>
<evidence type="ECO:0000313" key="1">
    <source>
        <dbReference type="EMBL" id="CAE8585963.1"/>
    </source>
</evidence>
<sequence length="185" mass="20973">MVYSGYRYHESHTHSWHEGWLDRPFACSFCDDQSHAAIFQNCTAVSDCTFRNLLKDSDWQQGLFLESLRVKRTLDDMKGNLERWASSESVLHVSVDMLRSSFNLTVACILRFIGYSESVSQHRFAVLDPSRVLSAHATHGRYAGSEAMKVHLRSQHPWSAMFAAITSQASHLLARQAAKHGCPTK</sequence>
<organism evidence="1 2">
    <name type="scientific">Polarella glacialis</name>
    <name type="common">Dinoflagellate</name>
    <dbReference type="NCBI Taxonomy" id="89957"/>
    <lineage>
        <taxon>Eukaryota</taxon>
        <taxon>Sar</taxon>
        <taxon>Alveolata</taxon>
        <taxon>Dinophyceae</taxon>
        <taxon>Suessiales</taxon>
        <taxon>Suessiaceae</taxon>
        <taxon>Polarella</taxon>
    </lineage>
</organism>
<dbReference type="AlphaFoldDB" id="A0A813DKC7"/>
<protein>
    <submittedName>
        <fullName evidence="1">Uncharacterized protein</fullName>
    </submittedName>
</protein>
<reference evidence="1" key="1">
    <citation type="submission" date="2021-02" db="EMBL/GenBank/DDBJ databases">
        <authorList>
            <person name="Dougan E. K."/>
            <person name="Rhodes N."/>
            <person name="Thang M."/>
            <person name="Chan C."/>
        </authorList>
    </citation>
    <scope>NUCLEOTIDE SEQUENCE</scope>
</reference>
<keyword evidence="2" id="KW-1185">Reference proteome</keyword>
<proteinExistence type="predicted"/>
<name>A0A813DKC7_POLGL</name>